<dbReference type="RefSeq" id="WP_305004888.1">
    <property type="nucleotide sequence ID" value="NZ_JAUQSY010000002.1"/>
</dbReference>
<evidence type="ECO:0000313" key="1">
    <source>
        <dbReference type="EMBL" id="MDO7873570.1"/>
    </source>
</evidence>
<comment type="caution">
    <text evidence="1">The sequence shown here is derived from an EMBL/GenBank/DDBJ whole genome shotgun (WGS) entry which is preliminary data.</text>
</comment>
<name>A0ABT9B5N4_9BACT</name>
<dbReference type="EMBL" id="JAUQSY010000002">
    <property type="protein sequence ID" value="MDO7873570.1"/>
    <property type="molecule type" value="Genomic_DNA"/>
</dbReference>
<sequence length="44" mass="4812">MKKTTAFSSLLLLGGFGSLSYLAARLRDLNLDFSLQGEDASHYC</sequence>
<evidence type="ECO:0000313" key="2">
    <source>
        <dbReference type="Proteomes" id="UP001176429"/>
    </source>
</evidence>
<gene>
    <name evidence="1" type="ORF">Q5H93_02415</name>
</gene>
<proteinExistence type="predicted"/>
<organism evidence="1 2">
    <name type="scientific">Hymenobacter aranciens</name>
    <dbReference type="NCBI Taxonomy" id="3063996"/>
    <lineage>
        <taxon>Bacteria</taxon>
        <taxon>Pseudomonadati</taxon>
        <taxon>Bacteroidota</taxon>
        <taxon>Cytophagia</taxon>
        <taxon>Cytophagales</taxon>
        <taxon>Hymenobacteraceae</taxon>
        <taxon>Hymenobacter</taxon>
    </lineage>
</organism>
<protein>
    <submittedName>
        <fullName evidence="1">Uncharacterized protein</fullName>
    </submittedName>
</protein>
<reference evidence="1" key="1">
    <citation type="submission" date="2023-07" db="EMBL/GenBank/DDBJ databases">
        <authorList>
            <person name="Kim M.K."/>
        </authorList>
    </citation>
    <scope>NUCLEOTIDE SEQUENCE</scope>
    <source>
        <strain evidence="1">ASUV-10-1</strain>
    </source>
</reference>
<accession>A0ABT9B5N4</accession>
<keyword evidence="2" id="KW-1185">Reference proteome</keyword>
<dbReference type="Proteomes" id="UP001176429">
    <property type="component" value="Unassembled WGS sequence"/>
</dbReference>